<reference evidence="3 4" key="1">
    <citation type="journal article" date="2016" name="Int. J. Syst. Evol. Microbiol.">
        <title>Pontibacter aydingkolensis sp. nov., isolated from soil of a salt lake.</title>
        <authorList>
            <person name="Osman G."/>
            <person name="Zhang T."/>
            <person name="Lou K."/>
            <person name="Gao Y."/>
            <person name="Chang W."/>
            <person name="Lin Q."/>
            <person name="Yang H.M."/>
            <person name="Huo X.D."/>
            <person name="Wang N."/>
        </authorList>
    </citation>
    <scope>NUCLEOTIDE SEQUENCE [LARGE SCALE GENOMIC DNA]</scope>
    <source>
        <strain evidence="3 4">KACC 19255</strain>
    </source>
</reference>
<evidence type="ECO:0000313" key="3">
    <source>
        <dbReference type="EMBL" id="MBW7465689.1"/>
    </source>
</evidence>
<keyword evidence="1" id="KW-1133">Transmembrane helix</keyword>
<feature type="transmembrane region" description="Helical" evidence="1">
    <location>
        <begin position="75"/>
        <end position="94"/>
    </location>
</feature>
<proteinExistence type="predicted"/>
<keyword evidence="4" id="KW-1185">Reference proteome</keyword>
<evidence type="ECO:0000313" key="4">
    <source>
        <dbReference type="Proteomes" id="UP000813018"/>
    </source>
</evidence>
<dbReference type="Pfam" id="PF00884">
    <property type="entry name" value="Sulfatase"/>
    <property type="match status" value="1"/>
</dbReference>
<dbReference type="Proteomes" id="UP000813018">
    <property type="component" value="Unassembled WGS sequence"/>
</dbReference>
<accession>A0ABS7CPD7</accession>
<dbReference type="PANTHER" id="PTHR30443:SF0">
    <property type="entry name" value="PHOSPHOETHANOLAMINE TRANSFERASE EPTA"/>
    <property type="match status" value="1"/>
</dbReference>
<comment type="caution">
    <text evidence="3">The sequence shown here is derived from an EMBL/GenBank/DDBJ whole genome shotgun (WGS) entry which is preliminary data.</text>
</comment>
<feature type="transmembrane region" description="Helical" evidence="1">
    <location>
        <begin position="154"/>
        <end position="170"/>
    </location>
</feature>
<organism evidence="3 4">
    <name type="scientific">Pontibacter aydingkolensis</name>
    <dbReference type="NCBI Taxonomy" id="1911536"/>
    <lineage>
        <taxon>Bacteria</taxon>
        <taxon>Pseudomonadati</taxon>
        <taxon>Bacteroidota</taxon>
        <taxon>Cytophagia</taxon>
        <taxon>Cytophagales</taxon>
        <taxon>Hymenobacteraceae</taxon>
        <taxon>Pontibacter</taxon>
    </lineage>
</organism>
<feature type="transmembrane region" description="Helical" evidence="1">
    <location>
        <begin position="48"/>
        <end position="68"/>
    </location>
</feature>
<dbReference type="InterPro" id="IPR017850">
    <property type="entry name" value="Alkaline_phosphatase_core_sf"/>
</dbReference>
<sequence length="549" mass="61435">MKYIKQTILAPLLLFVAMCLLAVTVEMRPGRVYYILQYILFRLSILDLLLYLAVFAVCVWSLQVLLLNKSKAVRYTFLGLLLPFLFISLSYRFITGYNYTYSDAQTALNNLSFWDAALQNYALPIFGALLAAIGVVFILAFISRKLQPVYTFKHTLNILPVILLSVWYINRTLGVVDDLPAFYRVPVSTALAATHQLPLGQREAVTVAPTSAGVKHLFLVVDESITGSSLSLNGNPVNTTPFLDSVKDSLLNFGVASAITNYSAGSNIALMSGVQTADLPDRQHLALTRPAIFQYAKEAGYTTYYIDAQLSSQALQNYLAPADLKHIDHFIQPADLDSGLPYHQRDFEVAKLLAKLSRADEKVFVYVNKVGAHWPYARTYPESGIIFTPVLPKTSMLKDRERATNTYHNAIRWTVDKFWQKLMQGISATDSTVVIYTSDHGQNLTEHGISIAHASIYKPNALEANVPLWILDKSNITSKHTLPQPNLQSHAQVFPTILLLQGYDSTFIRSKYGYTLFDAPKDSKRYFWTGDIFGRGQTDLVEFTVAPAK</sequence>
<keyword evidence="1" id="KW-0472">Membrane</keyword>
<evidence type="ECO:0000256" key="1">
    <source>
        <dbReference type="SAM" id="Phobius"/>
    </source>
</evidence>
<feature type="domain" description="Sulfatase N-terminal" evidence="2">
    <location>
        <begin position="216"/>
        <end position="501"/>
    </location>
</feature>
<feature type="transmembrane region" description="Helical" evidence="1">
    <location>
        <begin position="121"/>
        <end position="142"/>
    </location>
</feature>
<keyword evidence="1" id="KW-0812">Transmembrane</keyword>
<dbReference type="InterPro" id="IPR040423">
    <property type="entry name" value="PEA_transferase"/>
</dbReference>
<dbReference type="InterPro" id="IPR000917">
    <property type="entry name" value="Sulfatase_N"/>
</dbReference>
<dbReference type="PANTHER" id="PTHR30443">
    <property type="entry name" value="INNER MEMBRANE PROTEIN"/>
    <property type="match status" value="1"/>
</dbReference>
<protein>
    <submittedName>
        <fullName evidence="3">Sulfatase-like hydrolase/transferase</fullName>
    </submittedName>
</protein>
<dbReference type="SUPFAM" id="SSF53649">
    <property type="entry name" value="Alkaline phosphatase-like"/>
    <property type="match status" value="1"/>
</dbReference>
<dbReference type="Gene3D" id="3.40.720.10">
    <property type="entry name" value="Alkaline Phosphatase, subunit A"/>
    <property type="match status" value="1"/>
</dbReference>
<dbReference type="EMBL" id="JAHYXK010000001">
    <property type="protein sequence ID" value="MBW7465689.1"/>
    <property type="molecule type" value="Genomic_DNA"/>
</dbReference>
<name>A0ABS7CPD7_9BACT</name>
<gene>
    <name evidence="3" type="ORF">K0O23_01300</name>
</gene>
<dbReference type="RefSeq" id="WP_219875570.1">
    <property type="nucleotide sequence ID" value="NZ_JAHYXK010000001.1"/>
</dbReference>
<evidence type="ECO:0000259" key="2">
    <source>
        <dbReference type="Pfam" id="PF00884"/>
    </source>
</evidence>